<accession>A0A550CPB5</accession>
<dbReference type="AlphaFoldDB" id="A0A550CPB5"/>
<evidence type="ECO:0000313" key="2">
    <source>
        <dbReference type="Proteomes" id="UP000320762"/>
    </source>
</evidence>
<protein>
    <recommendedName>
        <fullName evidence="3">F-box domain-containing protein</fullName>
    </recommendedName>
</protein>
<organism evidence="1 2">
    <name type="scientific">Schizophyllum amplum</name>
    <dbReference type="NCBI Taxonomy" id="97359"/>
    <lineage>
        <taxon>Eukaryota</taxon>
        <taxon>Fungi</taxon>
        <taxon>Dikarya</taxon>
        <taxon>Basidiomycota</taxon>
        <taxon>Agaricomycotina</taxon>
        <taxon>Agaricomycetes</taxon>
        <taxon>Agaricomycetidae</taxon>
        <taxon>Agaricales</taxon>
        <taxon>Schizophyllaceae</taxon>
        <taxon>Schizophyllum</taxon>
    </lineage>
</organism>
<dbReference type="SUPFAM" id="SSF52047">
    <property type="entry name" value="RNI-like"/>
    <property type="match status" value="1"/>
</dbReference>
<evidence type="ECO:0008006" key="3">
    <source>
        <dbReference type="Google" id="ProtNLM"/>
    </source>
</evidence>
<gene>
    <name evidence="1" type="ORF">BD626DRAFT_161736</name>
</gene>
<evidence type="ECO:0000313" key="1">
    <source>
        <dbReference type="EMBL" id="TRM66635.1"/>
    </source>
</evidence>
<sequence>MTEEIEERLPLELKALIVAELAARGDRASIVAFSLTQRAMVNLCQKYLFQDIELASFALVRRLLLILRESPTLAQHIRALHFFEHTGGDTKWWIYADGNVSDILAVVPNLLHLALVTAFDIPHDKFPPALAEGLHGVLPSLRTLRLINVHRVPVSLFNRMKSIRGLRISYTTFAPPEDWAQIRASTAPTQLAHLHVDETLLSGTWFERLIDPSSRFPLSVRGLHTLCIECPHDGRTDQVDRLLSNAADTLHALEINMGQCYEIEPPFVTLERMRALKVLILSDIPYVARDNWARVALSVPSLDHLVIHFDESDWSRGITEMFSRLFGPNSTLKLVTVHLDYDSYLEGDYQLKDALCKHYHSPAYDGRKVVVAEVSDVVPPVDGCCRILLYKEREYEGRMAGWDSLLSRYVSSASYARDIV</sequence>
<keyword evidence="2" id="KW-1185">Reference proteome</keyword>
<reference evidence="1 2" key="1">
    <citation type="journal article" date="2019" name="New Phytol.">
        <title>Comparative genomics reveals unique wood-decay strategies and fruiting body development in the Schizophyllaceae.</title>
        <authorList>
            <person name="Almasi E."/>
            <person name="Sahu N."/>
            <person name="Krizsan K."/>
            <person name="Balint B."/>
            <person name="Kovacs G.M."/>
            <person name="Kiss B."/>
            <person name="Cseklye J."/>
            <person name="Drula E."/>
            <person name="Henrissat B."/>
            <person name="Nagy I."/>
            <person name="Chovatia M."/>
            <person name="Adam C."/>
            <person name="LaButti K."/>
            <person name="Lipzen A."/>
            <person name="Riley R."/>
            <person name="Grigoriev I.V."/>
            <person name="Nagy L.G."/>
        </authorList>
    </citation>
    <scope>NUCLEOTIDE SEQUENCE [LARGE SCALE GENOMIC DNA]</scope>
    <source>
        <strain evidence="1 2">NL-1724</strain>
    </source>
</reference>
<dbReference type="Proteomes" id="UP000320762">
    <property type="component" value="Unassembled WGS sequence"/>
</dbReference>
<dbReference type="EMBL" id="VDMD01000003">
    <property type="protein sequence ID" value="TRM66635.1"/>
    <property type="molecule type" value="Genomic_DNA"/>
</dbReference>
<comment type="caution">
    <text evidence="1">The sequence shown here is derived from an EMBL/GenBank/DDBJ whole genome shotgun (WGS) entry which is preliminary data.</text>
</comment>
<proteinExistence type="predicted"/>
<name>A0A550CPB5_9AGAR</name>